<organism evidence="1 2">
    <name type="scientific">Colletotrichum scovillei</name>
    <dbReference type="NCBI Taxonomy" id="1209932"/>
    <lineage>
        <taxon>Eukaryota</taxon>
        <taxon>Fungi</taxon>
        <taxon>Dikarya</taxon>
        <taxon>Ascomycota</taxon>
        <taxon>Pezizomycotina</taxon>
        <taxon>Sordariomycetes</taxon>
        <taxon>Hypocreomycetidae</taxon>
        <taxon>Glomerellales</taxon>
        <taxon>Glomerellaceae</taxon>
        <taxon>Colletotrichum</taxon>
        <taxon>Colletotrichum acutatum species complex</taxon>
    </lineage>
</organism>
<keyword evidence="2" id="KW-1185">Reference proteome</keyword>
<accession>A0A9P7UIS8</accession>
<protein>
    <submittedName>
        <fullName evidence="1">Uncharacterized protein</fullName>
    </submittedName>
</protein>
<dbReference type="Proteomes" id="UP000699042">
    <property type="component" value="Unassembled WGS sequence"/>
</dbReference>
<reference evidence="1" key="1">
    <citation type="submission" date="2021-05" db="EMBL/GenBank/DDBJ databases">
        <title>Comparative genomics of three Colletotrichum scovillei strains and genetic complementation revealed genes involved fungal growth and virulence on chili pepper.</title>
        <authorList>
            <person name="Hsieh D.-K."/>
            <person name="Chuang S.-C."/>
            <person name="Chen C.-Y."/>
            <person name="Chao Y.-T."/>
            <person name="Lu M.-Y.J."/>
            <person name="Lee M.-H."/>
            <person name="Shih M.-C."/>
        </authorList>
    </citation>
    <scope>NUCLEOTIDE SEQUENCE</scope>
    <source>
        <strain evidence="1">Coll-153</strain>
    </source>
</reference>
<evidence type="ECO:0000313" key="2">
    <source>
        <dbReference type="Proteomes" id="UP000699042"/>
    </source>
</evidence>
<gene>
    <name evidence="1" type="ORF">JMJ77_005988</name>
</gene>
<dbReference type="AlphaFoldDB" id="A0A9P7UIS8"/>
<comment type="caution">
    <text evidence="1">The sequence shown here is derived from an EMBL/GenBank/DDBJ whole genome shotgun (WGS) entry which is preliminary data.</text>
</comment>
<dbReference type="EMBL" id="JAESDN010000001">
    <property type="protein sequence ID" value="KAG7058615.1"/>
    <property type="molecule type" value="Genomic_DNA"/>
</dbReference>
<proteinExistence type="predicted"/>
<evidence type="ECO:0000313" key="1">
    <source>
        <dbReference type="EMBL" id="KAG7058615.1"/>
    </source>
</evidence>
<sequence length="68" mass="7245">MGVRKVHYLEVYLSGPCPRDAAPTSQPLIHSNFVSFPPRPGGPSPPPGSILALWPIQPLAPLSTMPAM</sequence>
<name>A0A9P7UIS8_9PEZI</name>